<evidence type="ECO:0000313" key="1">
    <source>
        <dbReference type="EMBL" id="SFZ85172.1"/>
    </source>
</evidence>
<dbReference type="OrthoDB" id="1188079at2"/>
<dbReference type="RefSeq" id="WP_100211921.1">
    <property type="nucleotide sequence ID" value="NZ_CP138495.1"/>
</dbReference>
<reference evidence="1 2" key="1">
    <citation type="submission" date="2016-11" db="EMBL/GenBank/DDBJ databases">
        <authorList>
            <person name="Jaros S."/>
            <person name="Januszkiewicz K."/>
            <person name="Wedrychowicz H."/>
        </authorList>
    </citation>
    <scope>NUCLEOTIDE SEQUENCE [LARGE SCALE GENOMIC DNA]</scope>
    <source>
        <strain evidence="1">NCIMB 2154T</strain>
    </source>
</reference>
<evidence type="ECO:0008006" key="3">
    <source>
        <dbReference type="Google" id="ProtNLM"/>
    </source>
</evidence>
<keyword evidence="2" id="KW-1185">Reference proteome</keyword>
<dbReference type="EMBL" id="LT634361">
    <property type="protein sequence ID" value="SFZ85172.1"/>
    <property type="molecule type" value="Genomic_DNA"/>
</dbReference>
<organism evidence="1 2">
    <name type="scientific">Tenacibaculum maritimum NCIMB 2154</name>
    <dbReference type="NCBI Taxonomy" id="1349785"/>
    <lineage>
        <taxon>Bacteria</taxon>
        <taxon>Pseudomonadati</taxon>
        <taxon>Bacteroidota</taxon>
        <taxon>Flavobacteriia</taxon>
        <taxon>Flavobacteriales</taxon>
        <taxon>Flavobacteriaceae</taxon>
        <taxon>Tenacibaculum</taxon>
    </lineage>
</organism>
<dbReference type="GeneID" id="47724530"/>
<dbReference type="STRING" id="1349785.GCA_000509405_01630"/>
<evidence type="ECO:0000313" key="2">
    <source>
        <dbReference type="Proteomes" id="UP000231564"/>
    </source>
</evidence>
<dbReference type="KEGG" id="tmar:MARIT_3087"/>
<name>A0A2H1EDH9_9FLAO</name>
<gene>
    <name evidence="1" type="ORF">MARIT_3087</name>
</gene>
<dbReference type="Proteomes" id="UP000231564">
    <property type="component" value="Chromosome MARIT"/>
</dbReference>
<dbReference type="AlphaFoldDB" id="A0A2H1EDH9"/>
<proteinExistence type="predicted"/>
<sequence length="240" mass="26475">MMNLKYIGTVILASFSIVVNAQKEYLHQGLYTSIGYELGFLSTATENTTAPFTNVSVGNNFNNTFVISGTYKTPVRVDVELGYGISYNTLSIEGSTVSNTFKVDNNNFNHSFFIGAGYVVPIKKDLDLTIGLGSAISLVKEINLSKEEGDTTDKIVVTHRATNIGNVYIVPKMSLTKFLRNKNAITIGVKYYHSANESLLEGVVQNVSNNVTLKQMEFSSQNNQVAIFLNYSFNLSKILF</sequence>
<protein>
    <recommendedName>
        <fullName evidence="3">Outer membrane protein beta-barrel domain-containing protein</fullName>
    </recommendedName>
</protein>
<accession>A0A2H1EDH9</accession>